<feature type="signal peptide" evidence="1">
    <location>
        <begin position="1"/>
        <end position="25"/>
    </location>
</feature>
<dbReference type="EMBL" id="WWCS01000025">
    <property type="protein sequence ID" value="MYN42827.1"/>
    <property type="molecule type" value="Genomic_DNA"/>
</dbReference>
<gene>
    <name evidence="3" type="ORF">GTP55_26135</name>
</gene>
<dbReference type="InterPro" id="IPR013424">
    <property type="entry name" value="Ice-binding_C"/>
</dbReference>
<evidence type="ECO:0000256" key="1">
    <source>
        <dbReference type="SAM" id="SignalP"/>
    </source>
</evidence>
<reference evidence="3 4" key="1">
    <citation type="submission" date="2019-12" db="EMBL/GenBank/DDBJ databases">
        <title>Novel species isolated from a subtropical stream in China.</title>
        <authorList>
            <person name="Lu H."/>
        </authorList>
    </citation>
    <scope>NUCLEOTIDE SEQUENCE [LARGE SCALE GENOMIC DNA]</scope>
    <source>
        <strain evidence="3 4">FT109W</strain>
    </source>
</reference>
<feature type="chain" id="PRO_5046324701" evidence="1">
    <location>
        <begin position="26"/>
        <end position="208"/>
    </location>
</feature>
<dbReference type="Proteomes" id="UP000466332">
    <property type="component" value="Unassembled WGS sequence"/>
</dbReference>
<feature type="domain" description="Ice-binding protein C-terminal" evidence="2">
    <location>
        <begin position="178"/>
        <end position="202"/>
    </location>
</feature>
<organism evidence="3 4">
    <name type="scientific">Duganella margarita</name>
    <dbReference type="NCBI Taxonomy" id="2692170"/>
    <lineage>
        <taxon>Bacteria</taxon>
        <taxon>Pseudomonadati</taxon>
        <taxon>Pseudomonadota</taxon>
        <taxon>Betaproteobacteria</taxon>
        <taxon>Burkholderiales</taxon>
        <taxon>Oxalobacteraceae</taxon>
        <taxon>Telluria group</taxon>
        <taxon>Duganella</taxon>
    </lineage>
</organism>
<dbReference type="NCBIfam" id="NF038126">
    <property type="entry name" value="PEP_CTERM_FxDxF"/>
    <property type="match status" value="1"/>
</dbReference>
<dbReference type="Pfam" id="PF07589">
    <property type="entry name" value="PEP-CTERM"/>
    <property type="match status" value="1"/>
</dbReference>
<evidence type="ECO:0000313" key="4">
    <source>
        <dbReference type="Proteomes" id="UP000466332"/>
    </source>
</evidence>
<protein>
    <submittedName>
        <fullName evidence="3">PEP-CTERM sorting domain-containing protein</fullName>
    </submittedName>
</protein>
<evidence type="ECO:0000259" key="2">
    <source>
        <dbReference type="Pfam" id="PF07589"/>
    </source>
</evidence>
<evidence type="ECO:0000313" key="3">
    <source>
        <dbReference type="EMBL" id="MYN42827.1"/>
    </source>
</evidence>
<keyword evidence="1" id="KW-0732">Signal</keyword>
<keyword evidence="4" id="KW-1185">Reference proteome</keyword>
<accession>A0ABW9WRC6</accession>
<name>A0ABW9WRC6_9BURK</name>
<dbReference type="RefSeq" id="WP_161047709.1">
    <property type="nucleotide sequence ID" value="NZ_WWCS01000025.1"/>
</dbReference>
<sequence>MKKFTKVLLVASLLAGAGFSQSALAASKPIPVSSGNLAATSAPLATESDGNGGFNSSFGNTFAKYINGVSGATTLNKVFNDSYTFSVGGPSETSGTVSASYTTTQDVYISAFDIYTTAGVLAVHGTSELVSNGTSKNDFWSLPEGALLSAGSYYLKVTGQVLGTDGGYYGGGLSVTSAVPEAETTAMLLAGLGLVGFVGRRKAAKKAA</sequence>
<comment type="caution">
    <text evidence="3">The sequence shown here is derived from an EMBL/GenBank/DDBJ whole genome shotgun (WGS) entry which is preliminary data.</text>
</comment>
<proteinExistence type="predicted"/>